<proteinExistence type="predicted"/>
<name>A0A235F2B6_9RHOO</name>
<dbReference type="Proteomes" id="UP000215181">
    <property type="component" value="Unassembled WGS sequence"/>
</dbReference>
<gene>
    <name evidence="1" type="ORF">CGK74_04265</name>
</gene>
<evidence type="ECO:0000313" key="1">
    <source>
        <dbReference type="EMBL" id="OYD55408.1"/>
    </source>
</evidence>
<accession>A0A235F2B6</accession>
<protein>
    <submittedName>
        <fullName evidence="1">Uncharacterized protein</fullName>
    </submittedName>
</protein>
<comment type="caution">
    <text evidence="1">The sequence shown here is derived from an EMBL/GenBank/DDBJ whole genome shotgun (WGS) entry which is preliminary data.</text>
</comment>
<reference evidence="1 2" key="1">
    <citation type="submission" date="2017-07" db="EMBL/GenBank/DDBJ databases">
        <title>Thauera sp. KNDSS-Mac4 genome sequence and assembly.</title>
        <authorList>
            <person name="Mayilraj S."/>
        </authorList>
    </citation>
    <scope>NUCLEOTIDE SEQUENCE [LARGE SCALE GENOMIC DNA]</scope>
    <source>
        <strain evidence="1 2">KNDSS-Mac4</strain>
    </source>
</reference>
<dbReference type="OrthoDB" id="9179694at2"/>
<evidence type="ECO:0000313" key="2">
    <source>
        <dbReference type="Proteomes" id="UP000215181"/>
    </source>
</evidence>
<sequence length="221" mass="24815">MLPAATKTKKCSTNPFKGYQDKVVAEREQIIVRYLASLRKTRAKFEYVTDLAKAVAEQVELAEGRPCSFTTLLRNKRYKALLLNFMAIRSRTDAVQVSDPAAQALIHTVELELGNVKRDNDRLRAYIADLEVRLSEHPALSSSTTQRSESADELSRLSNEKALACKALWLVLEHFKDLVSIDADRGSIIDLAASKRKNVIVEPEIARVFLDWVRANSKVGN</sequence>
<keyword evidence="2" id="KW-1185">Reference proteome</keyword>
<dbReference type="EMBL" id="NOIH01000003">
    <property type="protein sequence ID" value="OYD55408.1"/>
    <property type="molecule type" value="Genomic_DNA"/>
</dbReference>
<dbReference type="RefSeq" id="WP_094267241.1">
    <property type="nucleotide sequence ID" value="NZ_NOIH01000003.1"/>
</dbReference>
<dbReference type="AlphaFoldDB" id="A0A235F2B6"/>
<organism evidence="1 2">
    <name type="scientific">Thauera propionica</name>
    <dbReference type="NCBI Taxonomy" id="2019431"/>
    <lineage>
        <taxon>Bacteria</taxon>
        <taxon>Pseudomonadati</taxon>
        <taxon>Pseudomonadota</taxon>
        <taxon>Betaproteobacteria</taxon>
        <taxon>Rhodocyclales</taxon>
        <taxon>Zoogloeaceae</taxon>
        <taxon>Thauera</taxon>
    </lineage>
</organism>